<sequence length="182" mass="20228">MGERGISLSAGEPTLDDFGTSLEQQLVLTAQEKAYRRSLVLLAETPDDGSIHIVPLHYGTFWVQLHGIPGFCMTIAIAQTIGAIFGEGLWVDNRDGDDCVGRYFDVDLPLIHRTPVTLPDIGERLIEFKYEYLPEYCFACGRLGHSTQVCVRGYEEVHGWFTIPSLNQFTTAFAGLEANTNL</sequence>
<protein>
    <recommendedName>
        <fullName evidence="1">Zinc knuckle CX2CX4HX4C domain-containing protein</fullName>
    </recommendedName>
</protein>
<dbReference type="PANTHER" id="PTHR31286">
    <property type="entry name" value="GLYCINE-RICH CELL WALL STRUCTURAL PROTEIN 1.8-LIKE"/>
    <property type="match status" value="1"/>
</dbReference>
<organism evidence="2 3">
    <name type="scientific">Prunus dulcis</name>
    <name type="common">Almond</name>
    <name type="synonym">Amygdalus dulcis</name>
    <dbReference type="NCBI Taxonomy" id="3755"/>
    <lineage>
        <taxon>Eukaryota</taxon>
        <taxon>Viridiplantae</taxon>
        <taxon>Streptophyta</taxon>
        <taxon>Embryophyta</taxon>
        <taxon>Tracheophyta</taxon>
        <taxon>Spermatophyta</taxon>
        <taxon>Magnoliopsida</taxon>
        <taxon>eudicotyledons</taxon>
        <taxon>Gunneridae</taxon>
        <taxon>Pentapetalae</taxon>
        <taxon>rosids</taxon>
        <taxon>fabids</taxon>
        <taxon>Rosales</taxon>
        <taxon>Rosaceae</taxon>
        <taxon>Amygdaloideae</taxon>
        <taxon>Amygdaleae</taxon>
        <taxon>Prunus</taxon>
    </lineage>
</organism>
<gene>
    <name evidence="2" type="ORF">L3X38_037378</name>
</gene>
<dbReference type="AlphaFoldDB" id="A0AAD4V535"/>
<dbReference type="InterPro" id="IPR040256">
    <property type="entry name" value="At4g02000-like"/>
</dbReference>
<evidence type="ECO:0000259" key="1">
    <source>
        <dbReference type="Pfam" id="PF14392"/>
    </source>
</evidence>
<reference evidence="2 3" key="1">
    <citation type="journal article" date="2022" name="G3 (Bethesda)">
        <title>Whole-genome sequence and methylome profiling of the almond [Prunus dulcis (Mill.) D.A. Webb] cultivar 'Nonpareil'.</title>
        <authorList>
            <person name="D'Amico-Willman K.M."/>
            <person name="Ouma W.Z."/>
            <person name="Meulia T."/>
            <person name="Sideli G.M."/>
            <person name="Gradziel T.M."/>
            <person name="Fresnedo-Ramirez J."/>
        </authorList>
    </citation>
    <scope>NUCLEOTIDE SEQUENCE [LARGE SCALE GENOMIC DNA]</scope>
    <source>
        <strain evidence="2">Clone GOH B32 T37-40</strain>
    </source>
</reference>
<comment type="caution">
    <text evidence="2">The sequence shown here is derived from an EMBL/GenBank/DDBJ whole genome shotgun (WGS) entry which is preliminary data.</text>
</comment>
<dbReference type="Proteomes" id="UP001054821">
    <property type="component" value="Chromosome 7"/>
</dbReference>
<dbReference type="InterPro" id="IPR025836">
    <property type="entry name" value="Zn_knuckle_CX2CX4HX4C"/>
</dbReference>
<proteinExistence type="predicted"/>
<evidence type="ECO:0000313" key="3">
    <source>
        <dbReference type="Proteomes" id="UP001054821"/>
    </source>
</evidence>
<dbReference type="EMBL" id="JAJFAZ020000007">
    <property type="protein sequence ID" value="KAI5317671.1"/>
    <property type="molecule type" value="Genomic_DNA"/>
</dbReference>
<accession>A0AAD4V535</accession>
<name>A0AAD4V535_PRUDU</name>
<feature type="domain" description="Zinc knuckle CX2CX4HX4C" evidence="1">
    <location>
        <begin position="105"/>
        <end position="150"/>
    </location>
</feature>
<keyword evidence="3" id="KW-1185">Reference proteome</keyword>
<dbReference type="PANTHER" id="PTHR31286:SF167">
    <property type="entry name" value="OS09G0268800 PROTEIN"/>
    <property type="match status" value="1"/>
</dbReference>
<evidence type="ECO:0000313" key="2">
    <source>
        <dbReference type="EMBL" id="KAI5317671.1"/>
    </source>
</evidence>
<dbReference type="Pfam" id="PF14392">
    <property type="entry name" value="zf-CCHC_4"/>
    <property type="match status" value="1"/>
</dbReference>